<feature type="transmembrane region" description="Helical" evidence="17">
    <location>
        <begin position="12"/>
        <end position="34"/>
    </location>
</feature>
<dbReference type="InterPro" id="IPR044880">
    <property type="entry name" value="NCX_ion-bd_dom_sf"/>
</dbReference>
<dbReference type="GO" id="GO:0008273">
    <property type="term" value="F:calcium, potassium:sodium antiporter activity"/>
    <property type="evidence" value="ECO:0007669"/>
    <property type="project" value="TreeGrafter"/>
</dbReference>
<dbReference type="OrthoDB" id="2127281at2759"/>
<keyword evidence="6" id="KW-0109">Calcium transport</keyword>
<feature type="transmembrane region" description="Helical" evidence="17">
    <location>
        <begin position="409"/>
        <end position="428"/>
    </location>
</feature>
<dbReference type="Gene3D" id="1.20.1420.30">
    <property type="entry name" value="NCX, central ion-binding region"/>
    <property type="match status" value="2"/>
</dbReference>
<sequence>MAMLPRTRHKKLVLGFKVLSLVSVSVVYLLISVFSSEERSDTYNVLDNPSRRHLLQVNNVTDHPGENCTPPAIDEFPSDGFTREQRRHGAIVLHILLSCYLFVLLATVCDIYFVPAVKKFCSNLKMKEDIAGATIMAVANSSAELFINCVGTFVTEGDLGIGTIVGSAVFNILAIPASCGLFANMAMDIEWWPITRDSTMYCFAVVALIVVVEDGTILLSEAIALVVLYSLYILLMCFNSSLSRIAHKVVAKIKRRNYYVEVMGETHPLLYRKNGKYQGLDEILQEEITLEDCEKFEESTNIWIWPKEETIKGKLWWIFTWPLSFLLFLTIPDCRKYPRLYVITFIMCIIWIGITSYVISWLITIIGNTLSIPDSVMGLTFLAAGTSVPEAVSSVIVTKQGHATMGLSSSIGSNTFDILLCLGIPWLIKAAFYPKIPGAHWVEIHSDGINICTGALLSSLVLFYASLAFNKFRLDWKVGLTCLLIYMGFIVLACLVELNVFFVVNVPTCDQ</sequence>
<evidence type="ECO:0000256" key="15">
    <source>
        <dbReference type="ARBA" id="ARBA00023136"/>
    </source>
</evidence>
<dbReference type="Proteomes" id="UP001153709">
    <property type="component" value="Chromosome 1"/>
</dbReference>
<evidence type="ECO:0000256" key="5">
    <source>
        <dbReference type="ARBA" id="ARBA00022538"/>
    </source>
</evidence>
<evidence type="ECO:0000256" key="13">
    <source>
        <dbReference type="ARBA" id="ARBA00023053"/>
    </source>
</evidence>
<evidence type="ECO:0000313" key="20">
    <source>
        <dbReference type="Proteomes" id="UP001153709"/>
    </source>
</evidence>
<evidence type="ECO:0000256" key="8">
    <source>
        <dbReference type="ARBA" id="ARBA00022729"/>
    </source>
</evidence>
<evidence type="ECO:0000256" key="4">
    <source>
        <dbReference type="ARBA" id="ARBA00022449"/>
    </source>
</evidence>
<dbReference type="GO" id="GO:0006874">
    <property type="term" value="P:intracellular calcium ion homeostasis"/>
    <property type="evidence" value="ECO:0007669"/>
    <property type="project" value="TreeGrafter"/>
</dbReference>
<keyword evidence="16" id="KW-0739">Sodium transport</keyword>
<feature type="transmembrane region" description="Helical" evidence="17">
    <location>
        <begin position="481"/>
        <end position="504"/>
    </location>
</feature>
<name>A0A9N9SP86_DIABA</name>
<feature type="transmembrane region" description="Helical" evidence="17">
    <location>
        <begin position="135"/>
        <end position="154"/>
    </location>
</feature>
<evidence type="ECO:0000256" key="14">
    <source>
        <dbReference type="ARBA" id="ARBA00023065"/>
    </source>
</evidence>
<feature type="transmembrane region" description="Helical" evidence="17">
    <location>
        <begin position="91"/>
        <end position="114"/>
    </location>
</feature>
<feature type="transmembrane region" description="Helical" evidence="17">
    <location>
        <begin position="375"/>
        <end position="397"/>
    </location>
</feature>
<feature type="domain" description="Sodium/calcium exchanger membrane region" evidence="18">
    <location>
        <begin position="341"/>
        <end position="493"/>
    </location>
</feature>
<dbReference type="AlphaFoldDB" id="A0A9N9SP86"/>
<dbReference type="InterPro" id="IPR004837">
    <property type="entry name" value="NaCa_Exmemb"/>
</dbReference>
<feature type="transmembrane region" description="Helical" evidence="17">
    <location>
        <begin position="340"/>
        <end position="363"/>
    </location>
</feature>
<keyword evidence="10" id="KW-0769">Symport</keyword>
<keyword evidence="12 17" id="KW-1133">Transmembrane helix</keyword>
<dbReference type="GO" id="GO:0005886">
    <property type="term" value="C:plasma membrane"/>
    <property type="evidence" value="ECO:0007669"/>
    <property type="project" value="TreeGrafter"/>
</dbReference>
<keyword evidence="4" id="KW-0050">Antiport</keyword>
<keyword evidence="8" id="KW-0732">Signal</keyword>
<evidence type="ECO:0000259" key="18">
    <source>
        <dbReference type="Pfam" id="PF01699"/>
    </source>
</evidence>
<gene>
    <name evidence="19" type="ORF">DIABBA_LOCUS803</name>
</gene>
<protein>
    <recommendedName>
        <fullName evidence="18">Sodium/calcium exchanger membrane region domain-containing protein</fullName>
    </recommendedName>
</protein>
<dbReference type="PANTHER" id="PTHR10846:SF73">
    <property type="entry name" value="SODIUM_CALCIUM EXCHANGER MEMBRANE REGION DOMAIN-CONTAINING PROTEIN"/>
    <property type="match status" value="1"/>
</dbReference>
<dbReference type="InterPro" id="IPR004481">
    <property type="entry name" value="K/Na/Ca-exchanger"/>
</dbReference>
<feature type="transmembrane region" description="Helical" evidence="17">
    <location>
        <begin position="194"/>
        <end position="212"/>
    </location>
</feature>
<comment type="similarity">
    <text evidence="2">Belongs to the Ca(2+):cation antiporter (CaCA) (TC 2.A.19) family. SLC24A subfamily.</text>
</comment>
<evidence type="ECO:0000256" key="12">
    <source>
        <dbReference type="ARBA" id="ARBA00022989"/>
    </source>
</evidence>
<evidence type="ECO:0000256" key="7">
    <source>
        <dbReference type="ARBA" id="ARBA00022692"/>
    </source>
</evidence>
<keyword evidence="9" id="KW-0106">Calcium</keyword>
<comment type="subcellular location">
    <subcellularLocation>
        <location evidence="1">Membrane</location>
        <topology evidence="1">Multi-pass membrane protein</topology>
    </subcellularLocation>
</comment>
<feature type="domain" description="Sodium/calcium exchanger membrane region" evidence="18">
    <location>
        <begin position="96"/>
        <end position="237"/>
    </location>
</feature>
<accession>A0A9N9SP86</accession>
<evidence type="ECO:0000313" key="19">
    <source>
        <dbReference type="EMBL" id="CAG9826715.1"/>
    </source>
</evidence>
<evidence type="ECO:0000256" key="9">
    <source>
        <dbReference type="ARBA" id="ARBA00022837"/>
    </source>
</evidence>
<feature type="transmembrane region" description="Helical" evidence="17">
    <location>
        <begin position="160"/>
        <end position="182"/>
    </location>
</feature>
<keyword evidence="11" id="KW-0630">Potassium</keyword>
<evidence type="ECO:0000256" key="17">
    <source>
        <dbReference type="SAM" id="Phobius"/>
    </source>
</evidence>
<proteinExistence type="inferred from homology"/>
<feature type="transmembrane region" description="Helical" evidence="17">
    <location>
        <begin position="448"/>
        <end position="469"/>
    </location>
</feature>
<dbReference type="EMBL" id="OU898276">
    <property type="protein sequence ID" value="CAG9826715.1"/>
    <property type="molecule type" value="Genomic_DNA"/>
</dbReference>
<keyword evidence="5" id="KW-0633">Potassium transport</keyword>
<evidence type="ECO:0000256" key="2">
    <source>
        <dbReference type="ARBA" id="ARBA00005364"/>
    </source>
</evidence>
<dbReference type="Pfam" id="PF01699">
    <property type="entry name" value="Na_Ca_ex"/>
    <property type="match status" value="2"/>
</dbReference>
<dbReference type="FunFam" id="1.20.1420.30:FF:000009">
    <property type="entry name" value="sodium/potassium/calcium exchanger 5 isoform X2"/>
    <property type="match status" value="1"/>
</dbReference>
<keyword evidence="3" id="KW-0813">Transport</keyword>
<organism evidence="19 20">
    <name type="scientific">Diabrotica balteata</name>
    <name type="common">Banded cucumber beetle</name>
    <dbReference type="NCBI Taxonomy" id="107213"/>
    <lineage>
        <taxon>Eukaryota</taxon>
        <taxon>Metazoa</taxon>
        <taxon>Ecdysozoa</taxon>
        <taxon>Arthropoda</taxon>
        <taxon>Hexapoda</taxon>
        <taxon>Insecta</taxon>
        <taxon>Pterygota</taxon>
        <taxon>Neoptera</taxon>
        <taxon>Endopterygota</taxon>
        <taxon>Coleoptera</taxon>
        <taxon>Polyphaga</taxon>
        <taxon>Cucujiformia</taxon>
        <taxon>Chrysomeloidea</taxon>
        <taxon>Chrysomelidae</taxon>
        <taxon>Galerucinae</taxon>
        <taxon>Diabroticina</taxon>
        <taxon>Diabroticites</taxon>
        <taxon>Diabrotica</taxon>
    </lineage>
</organism>
<evidence type="ECO:0000256" key="1">
    <source>
        <dbReference type="ARBA" id="ARBA00004141"/>
    </source>
</evidence>
<evidence type="ECO:0000256" key="6">
    <source>
        <dbReference type="ARBA" id="ARBA00022568"/>
    </source>
</evidence>
<evidence type="ECO:0000256" key="16">
    <source>
        <dbReference type="ARBA" id="ARBA00023201"/>
    </source>
</evidence>
<keyword evidence="14" id="KW-0406">Ion transport</keyword>
<keyword evidence="20" id="KW-1185">Reference proteome</keyword>
<keyword evidence="13" id="KW-0915">Sodium</keyword>
<dbReference type="GO" id="GO:0015293">
    <property type="term" value="F:symporter activity"/>
    <property type="evidence" value="ECO:0007669"/>
    <property type="project" value="UniProtKB-KW"/>
</dbReference>
<dbReference type="GO" id="GO:0005262">
    <property type="term" value="F:calcium channel activity"/>
    <property type="evidence" value="ECO:0007669"/>
    <property type="project" value="TreeGrafter"/>
</dbReference>
<evidence type="ECO:0000256" key="10">
    <source>
        <dbReference type="ARBA" id="ARBA00022847"/>
    </source>
</evidence>
<reference evidence="19" key="1">
    <citation type="submission" date="2022-01" db="EMBL/GenBank/DDBJ databases">
        <authorList>
            <person name="King R."/>
        </authorList>
    </citation>
    <scope>NUCLEOTIDE SEQUENCE</scope>
</reference>
<evidence type="ECO:0000256" key="3">
    <source>
        <dbReference type="ARBA" id="ARBA00022448"/>
    </source>
</evidence>
<dbReference type="NCBIfam" id="TIGR00367">
    <property type="entry name" value="calcium/sodium antiporter"/>
    <property type="match status" value="1"/>
</dbReference>
<dbReference type="PANTHER" id="PTHR10846">
    <property type="entry name" value="SODIUM/POTASSIUM/CALCIUM EXCHANGER"/>
    <property type="match status" value="1"/>
</dbReference>
<evidence type="ECO:0000256" key="11">
    <source>
        <dbReference type="ARBA" id="ARBA00022958"/>
    </source>
</evidence>
<keyword evidence="15 17" id="KW-0472">Membrane</keyword>
<keyword evidence="7 17" id="KW-0812">Transmembrane</keyword>
<feature type="transmembrane region" description="Helical" evidence="17">
    <location>
        <begin position="218"/>
        <end position="238"/>
    </location>
</feature>